<keyword evidence="2" id="KW-1185">Reference proteome</keyword>
<protein>
    <submittedName>
        <fullName evidence="1">Uncharacterized protein</fullName>
    </submittedName>
</protein>
<evidence type="ECO:0000313" key="1">
    <source>
        <dbReference type="EMBL" id="GAV03791.1"/>
    </source>
</evidence>
<evidence type="ECO:0000313" key="2">
    <source>
        <dbReference type="Proteomes" id="UP000186922"/>
    </source>
</evidence>
<gene>
    <name evidence="1" type="primary">RvY_14169</name>
    <name evidence="1" type="synonym">RvY_14169.2</name>
    <name evidence="1" type="ORF">RvY_14169-2</name>
</gene>
<dbReference type="EMBL" id="BDGG01000010">
    <property type="protein sequence ID" value="GAV03791.1"/>
    <property type="molecule type" value="Genomic_DNA"/>
</dbReference>
<reference evidence="1 2" key="1">
    <citation type="journal article" date="2016" name="Nat. Commun.">
        <title>Extremotolerant tardigrade genome and improved radiotolerance of human cultured cells by tardigrade-unique protein.</title>
        <authorList>
            <person name="Hashimoto T."/>
            <person name="Horikawa D.D."/>
            <person name="Saito Y."/>
            <person name="Kuwahara H."/>
            <person name="Kozuka-Hata H."/>
            <person name="Shin-I T."/>
            <person name="Minakuchi Y."/>
            <person name="Ohishi K."/>
            <person name="Motoyama A."/>
            <person name="Aizu T."/>
            <person name="Enomoto A."/>
            <person name="Kondo K."/>
            <person name="Tanaka S."/>
            <person name="Hara Y."/>
            <person name="Koshikawa S."/>
            <person name="Sagara H."/>
            <person name="Miura T."/>
            <person name="Yokobori S."/>
            <person name="Miyagawa K."/>
            <person name="Suzuki Y."/>
            <person name="Kubo T."/>
            <person name="Oyama M."/>
            <person name="Kohara Y."/>
            <person name="Fujiyama A."/>
            <person name="Arakawa K."/>
            <person name="Katayama T."/>
            <person name="Toyoda A."/>
            <person name="Kunieda T."/>
        </authorList>
    </citation>
    <scope>NUCLEOTIDE SEQUENCE [LARGE SCALE GENOMIC DNA]</scope>
    <source>
        <strain evidence="1 2">YOKOZUNA-1</strain>
    </source>
</reference>
<name>A0A1D1VS33_RAMVA</name>
<sequence>MPTLIISFIKSYVSATCSNTWWTAKRKLCDFTPEICGLARKGMYAYLSLFCVRDRLKSEVYTHFFLGRDFREKKTGVGEFSHRKPICQAGWRGTAIPDSRSQRRSQSIQ</sequence>
<dbReference type="AlphaFoldDB" id="A0A1D1VS33"/>
<organism evidence="1 2">
    <name type="scientific">Ramazzottius varieornatus</name>
    <name type="common">Water bear</name>
    <name type="synonym">Tardigrade</name>
    <dbReference type="NCBI Taxonomy" id="947166"/>
    <lineage>
        <taxon>Eukaryota</taxon>
        <taxon>Metazoa</taxon>
        <taxon>Ecdysozoa</taxon>
        <taxon>Tardigrada</taxon>
        <taxon>Eutardigrada</taxon>
        <taxon>Parachela</taxon>
        <taxon>Hypsibioidea</taxon>
        <taxon>Ramazzottiidae</taxon>
        <taxon>Ramazzottius</taxon>
    </lineage>
</organism>
<comment type="caution">
    <text evidence="1">The sequence shown here is derived from an EMBL/GenBank/DDBJ whole genome shotgun (WGS) entry which is preliminary data.</text>
</comment>
<dbReference type="Proteomes" id="UP000186922">
    <property type="component" value="Unassembled WGS sequence"/>
</dbReference>
<accession>A0A1D1VS33</accession>
<proteinExistence type="predicted"/>